<feature type="transmembrane region" description="Helical" evidence="1">
    <location>
        <begin position="6"/>
        <end position="29"/>
    </location>
</feature>
<proteinExistence type="predicted"/>
<protein>
    <submittedName>
        <fullName evidence="2">Uncharacterized protein</fullName>
    </submittedName>
</protein>
<accession>A0A401HAT1</accession>
<keyword evidence="1" id="KW-0812">Transmembrane</keyword>
<keyword evidence="1" id="KW-0472">Membrane</keyword>
<gene>
    <name evidence="2" type="ORF">apy_12420</name>
</gene>
<dbReference type="Proteomes" id="UP000291213">
    <property type="component" value="Unassembled WGS sequence"/>
</dbReference>
<name>A0A401HAT1_AERPX</name>
<comment type="caution">
    <text evidence="2">The sequence shown here is derived from an EMBL/GenBank/DDBJ whole genome shotgun (WGS) entry which is preliminary data.</text>
</comment>
<evidence type="ECO:0000313" key="2">
    <source>
        <dbReference type="EMBL" id="GBF09517.1"/>
    </source>
</evidence>
<evidence type="ECO:0000256" key="1">
    <source>
        <dbReference type="SAM" id="Phobius"/>
    </source>
</evidence>
<dbReference type="RefSeq" id="WP_131160484.1">
    <property type="nucleotide sequence ID" value="NZ_BDMD01000074.1"/>
</dbReference>
<dbReference type="AlphaFoldDB" id="A0A401HAT1"/>
<dbReference type="OrthoDB" id="383689at2157"/>
<sequence>MRRTRRIVPAIILAARVLGLTVRLGLMYLRLRMRLGLWKTMSKIQFKRRTRSLPKGLARELAAEYERYIDDITLPSLAVLAGRPHLKLDKPFGREIRKRRGVSVA</sequence>
<reference evidence="2 3" key="1">
    <citation type="submission" date="2017-02" db="EMBL/GenBank/DDBJ databases">
        <title>isolation and characterization of a novel temperate virus Aeropyrum globular virus 1 infecting hyperthermophilic archaeon Aeropyrum.</title>
        <authorList>
            <person name="Yumiya M."/>
            <person name="Yoshida T."/>
            <person name="Sako Y."/>
        </authorList>
    </citation>
    <scope>NUCLEOTIDE SEQUENCE [LARGE SCALE GENOMIC DNA]</scope>
    <source>
        <strain evidence="2 3">YK1-12-2013</strain>
    </source>
</reference>
<organism evidence="2 3">
    <name type="scientific">Aeropyrum pernix</name>
    <dbReference type="NCBI Taxonomy" id="56636"/>
    <lineage>
        <taxon>Archaea</taxon>
        <taxon>Thermoproteota</taxon>
        <taxon>Thermoprotei</taxon>
        <taxon>Desulfurococcales</taxon>
        <taxon>Desulfurococcaceae</taxon>
        <taxon>Aeropyrum</taxon>
    </lineage>
</organism>
<dbReference type="EMBL" id="BDMD01000074">
    <property type="protein sequence ID" value="GBF09517.1"/>
    <property type="molecule type" value="Genomic_DNA"/>
</dbReference>
<evidence type="ECO:0000313" key="3">
    <source>
        <dbReference type="Proteomes" id="UP000291213"/>
    </source>
</evidence>
<keyword evidence="1" id="KW-1133">Transmembrane helix</keyword>